<dbReference type="EMBL" id="BMAY01000001">
    <property type="protein sequence ID" value="GFZ26296.1"/>
    <property type="molecule type" value="Genomic_DNA"/>
</dbReference>
<proteinExistence type="predicted"/>
<dbReference type="Pfam" id="PF19200">
    <property type="entry name" value="MupG_N"/>
    <property type="match status" value="1"/>
</dbReference>
<dbReference type="PANTHER" id="PTHR38435">
    <property type="match status" value="1"/>
</dbReference>
<dbReference type="Pfam" id="PF05913">
    <property type="entry name" value="MupG_C"/>
    <property type="match status" value="1"/>
</dbReference>
<dbReference type="SUPFAM" id="SSF50891">
    <property type="entry name" value="Cyclophilin-like"/>
    <property type="match status" value="1"/>
</dbReference>
<accession>A0A916VGT1</accession>
<reference evidence="3" key="1">
    <citation type="submission" date="2020-08" db="EMBL/GenBank/DDBJ databases">
        <title>Taxonomic study for Lactobacillus species isolated from hardwood bark.</title>
        <authorList>
            <person name="Tohno M."/>
            <person name="Tanizawa Y."/>
        </authorList>
    </citation>
    <scope>NUCLEOTIDE SEQUENCE</scope>
    <source>
        <strain evidence="3">B40</strain>
    </source>
</reference>
<sequence length="344" mass="38466">MKGISIYLDQELTVEDRNYLLKMRNVDFSGVFTTIETTVPSPVLVKRLHELGKWCQDLGLKLNCEVSKKALLRIDIDPLNATDLASLGASGLRLDSGFNTQEIAALAKDFELYLNASMLRPEDLSGLSSYQANFANLRASFNYYPRPATGLDPEWFKHQAAWLKENHLPVMAFVAGEGRLAGPFKAGRPTLERDRGRNPLAALLELAKLGADEIFVADGQLDESSVQQFEFYKEHGGFLLHLEHAMPELTQKIWHQRPDLASDSVRLAEGRSQQWDLTGPIDERKRGAVTLDQAQMLEYQGELDIMKQTWPAASGIGVINQIKARDLPLLDLVKPNMAIGFCDK</sequence>
<evidence type="ECO:0000313" key="4">
    <source>
        <dbReference type="Proteomes" id="UP000677218"/>
    </source>
</evidence>
<evidence type="ECO:0000259" key="2">
    <source>
        <dbReference type="Pfam" id="PF19200"/>
    </source>
</evidence>
<dbReference type="InterPro" id="IPR008589">
    <property type="entry name" value="MupG"/>
</dbReference>
<dbReference type="InterPro" id="IPR013785">
    <property type="entry name" value="Aldolase_TIM"/>
</dbReference>
<keyword evidence="4" id="KW-1185">Reference proteome</keyword>
<evidence type="ECO:0000259" key="1">
    <source>
        <dbReference type="Pfam" id="PF05913"/>
    </source>
</evidence>
<dbReference type="InterPro" id="IPR043797">
    <property type="entry name" value="MupG_N"/>
</dbReference>
<dbReference type="Gene3D" id="2.40.100.10">
    <property type="entry name" value="Cyclophilin-like"/>
    <property type="match status" value="1"/>
</dbReference>
<feature type="domain" description="6-phospho-N-acetylmuramidase N-terminal" evidence="2">
    <location>
        <begin position="3"/>
        <end position="229"/>
    </location>
</feature>
<dbReference type="Gene3D" id="3.20.20.70">
    <property type="entry name" value="Aldolase class I"/>
    <property type="match status" value="1"/>
</dbReference>
<dbReference type="Proteomes" id="UP000677218">
    <property type="component" value="Unassembled WGS sequence"/>
</dbReference>
<dbReference type="InterPro" id="IPR029000">
    <property type="entry name" value="Cyclophilin-like_dom_sf"/>
</dbReference>
<dbReference type="InterPro" id="IPR017853">
    <property type="entry name" value="GH"/>
</dbReference>
<gene>
    <name evidence="3" type="ORF">LCB40_01760</name>
</gene>
<comment type="caution">
    <text evidence="3">The sequence shown here is derived from an EMBL/GenBank/DDBJ whole genome shotgun (WGS) entry which is preliminary data.</text>
</comment>
<dbReference type="PANTHER" id="PTHR38435:SF2">
    <property type="entry name" value="DUF871 DOMAIN-CONTAINING PROTEIN"/>
    <property type="match status" value="1"/>
</dbReference>
<protein>
    <submittedName>
        <fullName evidence="3">Membrane protein</fullName>
    </submittedName>
</protein>
<name>A0A916VGT1_9LACO</name>
<evidence type="ECO:0000313" key="3">
    <source>
        <dbReference type="EMBL" id="GFZ26296.1"/>
    </source>
</evidence>
<feature type="domain" description="6-phospho-N-acetylmuramidase C-terminal" evidence="1">
    <location>
        <begin position="249"/>
        <end position="339"/>
    </location>
</feature>
<organism evidence="3 4">
    <name type="scientific">Lactobacillus corticis</name>
    <dbReference type="NCBI Taxonomy" id="2201249"/>
    <lineage>
        <taxon>Bacteria</taxon>
        <taxon>Bacillati</taxon>
        <taxon>Bacillota</taxon>
        <taxon>Bacilli</taxon>
        <taxon>Lactobacillales</taxon>
        <taxon>Lactobacillaceae</taxon>
        <taxon>Lactobacillus</taxon>
    </lineage>
</organism>
<dbReference type="InterPro" id="IPR043894">
    <property type="entry name" value="MupG_C"/>
</dbReference>
<dbReference type="SUPFAM" id="SSF51445">
    <property type="entry name" value="(Trans)glycosidases"/>
    <property type="match status" value="1"/>
</dbReference>
<dbReference type="RefSeq" id="WP_212780002.1">
    <property type="nucleotide sequence ID" value="NZ_BMAY01000001.1"/>
</dbReference>
<dbReference type="AlphaFoldDB" id="A0A916VGT1"/>